<gene>
    <name evidence="2" type="ORF">H8704_12365</name>
</gene>
<dbReference type="SUPFAM" id="SSF49879">
    <property type="entry name" value="SMAD/FHA domain"/>
    <property type="match status" value="1"/>
</dbReference>
<sequence length="345" mass="39900">MEEIDRYSGRFREEKGFLVVEGAVDHGDSFDIKMLLNNQIAGILPLQIQYIDNQCIYRYLTGEKISLTQFLSHQKLHFKEAYRLWKDIFHSCSICAEYLLQTDQLLLCPEYIYWDSSMQSFSFCYFPEKAEALEIQIKRLCEFLLTVVDHEEKLGREFVYGWYEQVIGMGFYLSELERYLKSYRDRENVIGGRLTEEPVKTKKSAEVQELVKTQVSAEAQEPVKSQKSLKSRESGKMQELERKEVCNYYLKNVSKYPEALPQLFLTEGALTVGRAPGCDAVLPGSQISWHHAKIEVEEDRVFVIDTNSSNGVFLNKKRLIKEHPVLCRAGDIIGFADITYLLCTG</sequence>
<evidence type="ECO:0000313" key="2">
    <source>
        <dbReference type="EMBL" id="MBC8563404.1"/>
    </source>
</evidence>
<protein>
    <submittedName>
        <fullName evidence="2">FHA domain-containing protein</fullName>
    </submittedName>
</protein>
<proteinExistence type="predicted"/>
<accession>A0ABR7N464</accession>
<dbReference type="RefSeq" id="WP_249298465.1">
    <property type="nucleotide sequence ID" value="NZ_JACRSX010000021.1"/>
</dbReference>
<dbReference type="InterPro" id="IPR000253">
    <property type="entry name" value="FHA_dom"/>
</dbReference>
<dbReference type="Proteomes" id="UP000606193">
    <property type="component" value="Unassembled WGS sequence"/>
</dbReference>
<dbReference type="PANTHER" id="PTHR23308">
    <property type="entry name" value="NUCLEAR INHIBITOR OF PROTEIN PHOSPHATASE-1"/>
    <property type="match status" value="1"/>
</dbReference>
<organism evidence="2 3">
    <name type="scientific">Jutongia huaianensis</name>
    <dbReference type="NCBI Taxonomy" id="2763668"/>
    <lineage>
        <taxon>Bacteria</taxon>
        <taxon>Bacillati</taxon>
        <taxon>Bacillota</taxon>
        <taxon>Clostridia</taxon>
        <taxon>Lachnospirales</taxon>
        <taxon>Lachnospiraceae</taxon>
        <taxon>Jutongia</taxon>
    </lineage>
</organism>
<evidence type="ECO:0000259" key="1">
    <source>
        <dbReference type="PROSITE" id="PS50006"/>
    </source>
</evidence>
<comment type="caution">
    <text evidence="2">The sequence shown here is derived from an EMBL/GenBank/DDBJ whole genome shotgun (WGS) entry which is preliminary data.</text>
</comment>
<dbReference type="EMBL" id="JACRSX010000021">
    <property type="protein sequence ID" value="MBC8563404.1"/>
    <property type="molecule type" value="Genomic_DNA"/>
</dbReference>
<dbReference type="InterPro" id="IPR050923">
    <property type="entry name" value="Cell_Proc_Reg/RNA_Proc"/>
</dbReference>
<dbReference type="PROSITE" id="PS50006">
    <property type="entry name" value="FHA_DOMAIN"/>
    <property type="match status" value="1"/>
</dbReference>
<name>A0ABR7N464_9FIRM</name>
<evidence type="ECO:0000313" key="3">
    <source>
        <dbReference type="Proteomes" id="UP000606193"/>
    </source>
</evidence>
<keyword evidence="3" id="KW-1185">Reference proteome</keyword>
<dbReference type="InterPro" id="IPR045962">
    <property type="entry name" value="DUF6382"/>
</dbReference>
<dbReference type="Pfam" id="PF19909">
    <property type="entry name" value="DUF6382"/>
    <property type="match status" value="1"/>
</dbReference>
<reference evidence="2 3" key="1">
    <citation type="submission" date="2020-08" db="EMBL/GenBank/DDBJ databases">
        <title>Genome public.</title>
        <authorList>
            <person name="Liu C."/>
            <person name="Sun Q."/>
        </authorList>
    </citation>
    <scope>NUCLEOTIDE SEQUENCE [LARGE SCALE GENOMIC DNA]</scope>
    <source>
        <strain evidence="2 3">NSJ-37</strain>
    </source>
</reference>
<feature type="domain" description="FHA" evidence="1">
    <location>
        <begin position="270"/>
        <end position="319"/>
    </location>
</feature>
<dbReference type="InterPro" id="IPR008984">
    <property type="entry name" value="SMAD_FHA_dom_sf"/>
</dbReference>
<dbReference type="Pfam" id="PF00498">
    <property type="entry name" value="FHA"/>
    <property type="match status" value="1"/>
</dbReference>
<dbReference type="SMART" id="SM00240">
    <property type="entry name" value="FHA"/>
    <property type="match status" value="1"/>
</dbReference>
<dbReference type="Gene3D" id="2.60.200.20">
    <property type="match status" value="1"/>
</dbReference>
<dbReference type="CDD" id="cd00060">
    <property type="entry name" value="FHA"/>
    <property type="match status" value="1"/>
</dbReference>